<dbReference type="Pfam" id="PF06196">
    <property type="entry name" value="DUF997"/>
    <property type="match status" value="1"/>
</dbReference>
<dbReference type="RefSeq" id="WP_179941364.1">
    <property type="nucleotide sequence ID" value="NZ_JACBYF010000008.1"/>
</dbReference>
<keyword evidence="1" id="KW-1133">Transmembrane helix</keyword>
<dbReference type="InterPro" id="IPR010398">
    <property type="entry name" value="DUF997"/>
</dbReference>
<dbReference type="PANTHER" id="PTHR39174">
    <property type="entry name" value="INNER MEMBRANE PROTEIN-RELATED"/>
    <property type="match status" value="1"/>
</dbReference>
<keyword evidence="1" id="KW-0812">Transmembrane</keyword>
<feature type="transmembrane region" description="Helical" evidence="1">
    <location>
        <begin position="7"/>
        <end position="26"/>
    </location>
</feature>
<proteinExistence type="predicted"/>
<evidence type="ECO:0000313" key="2">
    <source>
        <dbReference type="EMBL" id="NYS47575.1"/>
    </source>
</evidence>
<keyword evidence="1" id="KW-0472">Membrane</keyword>
<protein>
    <submittedName>
        <fullName evidence="2">DUF997 family protein</fullName>
    </submittedName>
</protein>
<accession>A0ABX2T2Y2</accession>
<feature type="transmembrane region" description="Helical" evidence="1">
    <location>
        <begin position="46"/>
        <end position="70"/>
    </location>
</feature>
<evidence type="ECO:0000256" key="1">
    <source>
        <dbReference type="SAM" id="Phobius"/>
    </source>
</evidence>
<name>A0ABX2T2Y2_9BACL</name>
<reference evidence="2 3" key="1">
    <citation type="submission" date="2020-07" db="EMBL/GenBank/DDBJ databases">
        <title>MOT database genomes.</title>
        <authorList>
            <person name="Joseph S."/>
            <person name="Aduse-Opoku J."/>
            <person name="Hashim A."/>
            <person name="Wade W."/>
            <person name="Curtis M."/>
        </authorList>
    </citation>
    <scope>NUCLEOTIDE SEQUENCE [LARGE SCALE GENOMIC DNA]</scope>
    <source>
        <strain evidence="2 3">CIP 106318</strain>
    </source>
</reference>
<keyword evidence="3" id="KW-1185">Reference proteome</keyword>
<gene>
    <name evidence="2" type="ORF">HZY85_05105</name>
</gene>
<dbReference type="Proteomes" id="UP000531840">
    <property type="component" value="Unassembled WGS sequence"/>
</dbReference>
<dbReference type="PANTHER" id="PTHR39174:SF1">
    <property type="entry name" value="INNER MEMBRANE PROTEIN"/>
    <property type="match status" value="1"/>
</dbReference>
<comment type="caution">
    <text evidence="2">The sequence shown here is derived from an EMBL/GenBank/DDBJ whole genome shotgun (WGS) entry which is preliminary data.</text>
</comment>
<evidence type="ECO:0000313" key="3">
    <source>
        <dbReference type="Proteomes" id="UP000531840"/>
    </source>
</evidence>
<sequence length="83" mass="10283">MKKNKDYIYALILVLTHFFLWYYFAYIKYDGIEVKDYKYILGLPEWFFYSTIVTSIFIIIAIIFVCNYLFNKDIKEEENDKYR</sequence>
<organism evidence="2 3">
    <name type="scientific">Gemelliphila palaticanis</name>
    <dbReference type="NCBI Taxonomy" id="81950"/>
    <lineage>
        <taxon>Bacteria</taxon>
        <taxon>Bacillati</taxon>
        <taxon>Bacillota</taxon>
        <taxon>Bacilli</taxon>
        <taxon>Bacillales</taxon>
        <taxon>Gemellaceae</taxon>
        <taxon>Gemelliphila</taxon>
    </lineage>
</organism>
<dbReference type="EMBL" id="JACBYF010000008">
    <property type="protein sequence ID" value="NYS47575.1"/>
    <property type="molecule type" value="Genomic_DNA"/>
</dbReference>